<keyword evidence="1" id="KW-0472">Membrane</keyword>
<feature type="transmembrane region" description="Helical" evidence="1">
    <location>
        <begin position="7"/>
        <end position="27"/>
    </location>
</feature>
<dbReference type="AlphaFoldDB" id="A0A6A4N3E9"/>
<dbReference type="InterPro" id="IPR009091">
    <property type="entry name" value="RCC1/BLIP-II"/>
</dbReference>
<evidence type="ECO:0000313" key="2">
    <source>
        <dbReference type="EMBL" id="KAE9584720.1"/>
    </source>
</evidence>
<keyword evidence="1" id="KW-0812">Transmembrane</keyword>
<dbReference type="Proteomes" id="UP000447434">
    <property type="component" value="Chromosome 25"/>
</dbReference>
<sequence length="181" mass="19051">MKKPPSSAINLLLTVVILIAVFIFFFIPDATKSLGSGKTLAVTDASATLCGVVSGPLLHRIECYRGSQVIPVIPNVSFSIISGGRSFFSSIRSGNTSLFLCDTTNSNATFQRKRLYNNGSVPLENLAVGDSHVCATVANSGTVECWRISNTFELPSGYESCGCAGCVAVVCCGDGAVVWEV</sequence>
<reference evidence="3" key="1">
    <citation type="journal article" date="2020" name="Nat. Commun.">
        <title>Genome sequence of the cluster root forming white lupin.</title>
        <authorList>
            <person name="Hufnagel B."/>
            <person name="Marques A."/>
            <person name="Soriano A."/>
            <person name="Marques L."/>
            <person name="Divol F."/>
            <person name="Doumas P."/>
            <person name="Sallet E."/>
            <person name="Mancinotti D."/>
            <person name="Carrere S."/>
            <person name="Marande W."/>
            <person name="Arribat S."/>
            <person name="Keller J."/>
            <person name="Huneau C."/>
            <person name="Blein T."/>
            <person name="Aime D."/>
            <person name="Laguerre M."/>
            <person name="Taylor J."/>
            <person name="Schubert V."/>
            <person name="Nelson M."/>
            <person name="Geu-Flores F."/>
            <person name="Crespi M."/>
            <person name="Gallardo-Guerrero K."/>
            <person name="Delaux P.-M."/>
            <person name="Salse J."/>
            <person name="Berges H."/>
            <person name="Guyot R."/>
            <person name="Gouzy J."/>
            <person name="Peret B."/>
        </authorList>
    </citation>
    <scope>NUCLEOTIDE SEQUENCE [LARGE SCALE GENOMIC DNA]</scope>
    <source>
        <strain evidence="3">cv. Amiga</strain>
    </source>
</reference>
<name>A0A6A4N3E9_LUPAL</name>
<evidence type="ECO:0000313" key="3">
    <source>
        <dbReference type="Proteomes" id="UP000447434"/>
    </source>
</evidence>
<dbReference type="OrthoDB" id="10611331at2759"/>
<dbReference type="SUPFAM" id="SSF50985">
    <property type="entry name" value="RCC1/BLIP-II"/>
    <property type="match status" value="1"/>
</dbReference>
<keyword evidence="3" id="KW-1185">Reference proteome</keyword>
<comment type="caution">
    <text evidence="2">The sequence shown here is derived from an EMBL/GenBank/DDBJ whole genome shotgun (WGS) entry which is preliminary data.</text>
</comment>
<keyword evidence="1" id="KW-1133">Transmembrane helix</keyword>
<dbReference type="EMBL" id="WOCE01000025">
    <property type="protein sequence ID" value="KAE9584720.1"/>
    <property type="molecule type" value="Genomic_DNA"/>
</dbReference>
<organism evidence="2 3">
    <name type="scientific">Lupinus albus</name>
    <name type="common">White lupine</name>
    <name type="synonym">Lupinus termis</name>
    <dbReference type="NCBI Taxonomy" id="3870"/>
    <lineage>
        <taxon>Eukaryota</taxon>
        <taxon>Viridiplantae</taxon>
        <taxon>Streptophyta</taxon>
        <taxon>Embryophyta</taxon>
        <taxon>Tracheophyta</taxon>
        <taxon>Spermatophyta</taxon>
        <taxon>Magnoliopsida</taxon>
        <taxon>eudicotyledons</taxon>
        <taxon>Gunneridae</taxon>
        <taxon>Pentapetalae</taxon>
        <taxon>rosids</taxon>
        <taxon>fabids</taxon>
        <taxon>Fabales</taxon>
        <taxon>Fabaceae</taxon>
        <taxon>Papilionoideae</taxon>
        <taxon>50 kb inversion clade</taxon>
        <taxon>genistoids sensu lato</taxon>
        <taxon>core genistoids</taxon>
        <taxon>Genisteae</taxon>
        <taxon>Lupinus</taxon>
    </lineage>
</organism>
<protein>
    <submittedName>
        <fullName evidence="2">Putative regulator of chromosome condensation 1/beta-lactamase-inhibitor protein II</fullName>
    </submittedName>
</protein>
<evidence type="ECO:0000256" key="1">
    <source>
        <dbReference type="SAM" id="Phobius"/>
    </source>
</evidence>
<gene>
    <name evidence="2" type="ORF">Lalb_Chr25g0281141</name>
</gene>
<accession>A0A6A4N3E9</accession>
<proteinExistence type="predicted"/>